<dbReference type="OrthoDB" id="416470at2759"/>
<organism evidence="6 7">
    <name type="scientific">Pleomassaria siparia CBS 279.74</name>
    <dbReference type="NCBI Taxonomy" id="1314801"/>
    <lineage>
        <taxon>Eukaryota</taxon>
        <taxon>Fungi</taxon>
        <taxon>Dikarya</taxon>
        <taxon>Ascomycota</taxon>
        <taxon>Pezizomycotina</taxon>
        <taxon>Dothideomycetes</taxon>
        <taxon>Pleosporomycetidae</taxon>
        <taxon>Pleosporales</taxon>
        <taxon>Pleomassariaceae</taxon>
        <taxon>Pleomassaria</taxon>
    </lineage>
</organism>
<evidence type="ECO:0000256" key="5">
    <source>
        <dbReference type="SAM" id="MobiDB-lite"/>
    </source>
</evidence>
<dbReference type="AlphaFoldDB" id="A0A6G1JRM3"/>
<gene>
    <name evidence="6" type="ORF">K504DRAFT_392872</name>
</gene>
<dbReference type="EMBL" id="MU005788">
    <property type="protein sequence ID" value="KAF2703264.1"/>
    <property type="molecule type" value="Genomic_DNA"/>
</dbReference>
<dbReference type="GO" id="GO:0015934">
    <property type="term" value="C:large ribosomal subunit"/>
    <property type="evidence" value="ECO:0007669"/>
    <property type="project" value="InterPro"/>
</dbReference>
<dbReference type="InterPro" id="IPR036394">
    <property type="entry name" value="Ribosomal_uL22_sf"/>
</dbReference>
<dbReference type="Proteomes" id="UP000799428">
    <property type="component" value="Unassembled WGS sequence"/>
</dbReference>
<feature type="compositionally biased region" description="Basic and acidic residues" evidence="5">
    <location>
        <begin position="50"/>
        <end position="60"/>
    </location>
</feature>
<sequence>MSARMPPRRIGQCAFAALKPTPTYWSSTAPVPLRSRRSLATTPHRCAPSQERDNTPKAKGTEVSNPVLEKYLEQQAREKAASKRPARPIVKPGGLSADPPAVLAKIIDRPRVRPPKNLTAEARKRWRAEQREEEHRAEDFKLHALKLDPDPIGRKKWERKMVITSLRKRGRLTKAMKLKREERESRYKSQFLPTSIKKLTKVMNQIAGKTVEEALVQLQFSKKKVARDVFKGLTVARDEAIVARGMGLGIHKTEEELLEEEGDAPKVVDISSKDTSSDTYRPPKQSRPATIIELKDGKSKRVTDPTQLYVDQAWVGRGTPSHSPEFRARGKVNLLTHRLTSFSVLLKEERTRIRISEEIKKKRASRKVWVPLPDRPVTAQRQYCLW</sequence>
<evidence type="ECO:0000256" key="4">
    <source>
        <dbReference type="RuleBase" id="RU004005"/>
    </source>
</evidence>
<evidence type="ECO:0000313" key="7">
    <source>
        <dbReference type="Proteomes" id="UP000799428"/>
    </source>
</evidence>
<accession>A0A6G1JRM3</accession>
<keyword evidence="2 4" id="KW-0689">Ribosomal protein</keyword>
<proteinExistence type="inferred from homology"/>
<keyword evidence="7" id="KW-1185">Reference proteome</keyword>
<feature type="region of interest" description="Disordered" evidence="5">
    <location>
        <begin position="25"/>
        <end position="95"/>
    </location>
</feature>
<keyword evidence="3 4" id="KW-0687">Ribonucleoprotein</keyword>
<feature type="compositionally biased region" description="Basic and acidic residues" evidence="5">
    <location>
        <begin position="70"/>
        <end position="81"/>
    </location>
</feature>
<dbReference type="PANTHER" id="PTHR13501">
    <property type="entry name" value="CHLOROPLAST 50S RIBOSOMAL PROTEIN L22-RELATED"/>
    <property type="match status" value="1"/>
</dbReference>
<evidence type="ECO:0000256" key="1">
    <source>
        <dbReference type="ARBA" id="ARBA00009451"/>
    </source>
</evidence>
<dbReference type="InterPro" id="IPR047867">
    <property type="entry name" value="Ribosomal_uL22_bac/org-type"/>
</dbReference>
<feature type="region of interest" description="Disordered" evidence="5">
    <location>
        <begin position="260"/>
        <end position="286"/>
    </location>
</feature>
<evidence type="ECO:0000256" key="3">
    <source>
        <dbReference type="ARBA" id="ARBA00023274"/>
    </source>
</evidence>
<dbReference type="Pfam" id="PF00237">
    <property type="entry name" value="Ribosomal_L22"/>
    <property type="match status" value="1"/>
</dbReference>
<dbReference type="Gene3D" id="3.90.470.10">
    <property type="entry name" value="Ribosomal protein L22/L17"/>
    <property type="match status" value="1"/>
</dbReference>
<dbReference type="GO" id="GO:0003735">
    <property type="term" value="F:structural constituent of ribosome"/>
    <property type="evidence" value="ECO:0007669"/>
    <property type="project" value="InterPro"/>
</dbReference>
<protein>
    <submittedName>
        <fullName evidence="6">Ribosomal protein L22</fullName>
    </submittedName>
</protein>
<evidence type="ECO:0000313" key="6">
    <source>
        <dbReference type="EMBL" id="KAF2703264.1"/>
    </source>
</evidence>
<dbReference type="InterPro" id="IPR001063">
    <property type="entry name" value="Ribosomal_uL22"/>
</dbReference>
<evidence type="ECO:0000256" key="2">
    <source>
        <dbReference type="ARBA" id="ARBA00022980"/>
    </source>
</evidence>
<comment type="similarity">
    <text evidence="1 4">Belongs to the universal ribosomal protein uL22 family.</text>
</comment>
<name>A0A6G1JRM3_9PLEO</name>
<dbReference type="SUPFAM" id="SSF54843">
    <property type="entry name" value="Ribosomal protein L22"/>
    <property type="match status" value="1"/>
</dbReference>
<dbReference type="GO" id="GO:0006412">
    <property type="term" value="P:translation"/>
    <property type="evidence" value="ECO:0007669"/>
    <property type="project" value="InterPro"/>
</dbReference>
<reference evidence="6" key="1">
    <citation type="journal article" date="2020" name="Stud. Mycol.">
        <title>101 Dothideomycetes genomes: a test case for predicting lifestyles and emergence of pathogens.</title>
        <authorList>
            <person name="Haridas S."/>
            <person name="Albert R."/>
            <person name="Binder M."/>
            <person name="Bloem J."/>
            <person name="Labutti K."/>
            <person name="Salamov A."/>
            <person name="Andreopoulos B."/>
            <person name="Baker S."/>
            <person name="Barry K."/>
            <person name="Bills G."/>
            <person name="Bluhm B."/>
            <person name="Cannon C."/>
            <person name="Castanera R."/>
            <person name="Culley D."/>
            <person name="Daum C."/>
            <person name="Ezra D."/>
            <person name="Gonzalez J."/>
            <person name="Henrissat B."/>
            <person name="Kuo A."/>
            <person name="Liang C."/>
            <person name="Lipzen A."/>
            <person name="Lutzoni F."/>
            <person name="Magnuson J."/>
            <person name="Mondo S."/>
            <person name="Nolan M."/>
            <person name="Ohm R."/>
            <person name="Pangilinan J."/>
            <person name="Park H.-J."/>
            <person name="Ramirez L."/>
            <person name="Alfaro M."/>
            <person name="Sun H."/>
            <person name="Tritt A."/>
            <person name="Yoshinaga Y."/>
            <person name="Zwiers L.-H."/>
            <person name="Turgeon B."/>
            <person name="Goodwin S."/>
            <person name="Spatafora J."/>
            <person name="Crous P."/>
            <person name="Grigoriev I."/>
        </authorList>
    </citation>
    <scope>NUCLEOTIDE SEQUENCE</scope>
    <source>
        <strain evidence="6">CBS 279.74</strain>
    </source>
</reference>
<feature type="compositionally biased region" description="Basic and acidic residues" evidence="5">
    <location>
        <begin position="263"/>
        <end position="276"/>
    </location>
</feature>
<dbReference type="PANTHER" id="PTHR13501:SF10">
    <property type="entry name" value="LARGE RIBOSOMAL SUBUNIT PROTEIN UL22M"/>
    <property type="match status" value="1"/>
</dbReference>